<evidence type="ECO:0008006" key="3">
    <source>
        <dbReference type="Google" id="ProtNLM"/>
    </source>
</evidence>
<dbReference type="RefSeq" id="WP_152001655.1">
    <property type="nucleotide sequence ID" value="NZ_CP136051.1"/>
</dbReference>
<organism evidence="1 2">
    <name type="scientific">Imperialibacter roseus</name>
    <dbReference type="NCBI Taxonomy" id="1324217"/>
    <lineage>
        <taxon>Bacteria</taxon>
        <taxon>Pseudomonadati</taxon>
        <taxon>Bacteroidota</taxon>
        <taxon>Cytophagia</taxon>
        <taxon>Cytophagales</taxon>
        <taxon>Flammeovirgaceae</taxon>
        <taxon>Imperialibacter</taxon>
    </lineage>
</organism>
<gene>
    <name evidence="1" type="ORF">RT717_23055</name>
</gene>
<protein>
    <recommendedName>
        <fullName evidence="3">Co-chaperone DjlA N-terminal domain-containing protein</fullName>
    </recommendedName>
</protein>
<accession>A0ABZ0ILQ9</accession>
<sequence>MEKEEKKAFMLLKSLIFHYHGLDEDEQNMLNDSAESLDAFDELQWANTFIAEDYLSAFDRSREYLNKVISKLEKEKRIKYLLSVWQDNDKKGYLTEMEATAMLNLAKDWHIEKEIINIVKQ</sequence>
<evidence type="ECO:0000313" key="2">
    <source>
        <dbReference type="Proteomes" id="UP001302349"/>
    </source>
</evidence>
<evidence type="ECO:0000313" key="1">
    <source>
        <dbReference type="EMBL" id="WOK05959.1"/>
    </source>
</evidence>
<keyword evidence="2" id="KW-1185">Reference proteome</keyword>
<reference evidence="1 2" key="1">
    <citation type="journal article" date="2023" name="Microbiol. Resour. Announc.">
        <title>Complete Genome Sequence of Imperialibacter roseus strain P4T.</title>
        <authorList>
            <person name="Tizabi D.R."/>
            <person name="Bachvaroff T."/>
            <person name="Hill R.T."/>
        </authorList>
    </citation>
    <scope>NUCLEOTIDE SEQUENCE [LARGE SCALE GENOMIC DNA]</scope>
    <source>
        <strain evidence="1 2">P4T</strain>
    </source>
</reference>
<dbReference type="EMBL" id="CP136051">
    <property type="protein sequence ID" value="WOK05959.1"/>
    <property type="molecule type" value="Genomic_DNA"/>
</dbReference>
<name>A0ABZ0ILQ9_9BACT</name>
<proteinExistence type="predicted"/>
<dbReference type="Proteomes" id="UP001302349">
    <property type="component" value="Chromosome"/>
</dbReference>